<reference evidence="2" key="1">
    <citation type="journal article" date="2014" name="Int. J. Syst. Evol. Microbiol.">
        <title>Complete genome sequence of Corynebacterium casei LMG S-19264T (=DSM 44701T), isolated from a smear-ripened cheese.</title>
        <authorList>
            <consortium name="US DOE Joint Genome Institute (JGI-PGF)"/>
            <person name="Walter F."/>
            <person name="Albersmeier A."/>
            <person name="Kalinowski J."/>
            <person name="Ruckert C."/>
        </authorList>
    </citation>
    <scope>NUCLEOTIDE SEQUENCE</scope>
    <source>
        <strain evidence="2">CGMCC 4.7368</strain>
    </source>
</reference>
<proteinExistence type="predicted"/>
<gene>
    <name evidence="2" type="ORF">GCM10012289_14650</name>
</gene>
<dbReference type="PROSITE" id="PS51257">
    <property type="entry name" value="PROKAR_LIPOPROTEIN"/>
    <property type="match status" value="1"/>
</dbReference>
<evidence type="ECO:0000313" key="3">
    <source>
        <dbReference type="Proteomes" id="UP000646523"/>
    </source>
</evidence>
<evidence type="ECO:0000313" key="2">
    <source>
        <dbReference type="EMBL" id="GGO64697.1"/>
    </source>
</evidence>
<feature type="transmembrane region" description="Helical" evidence="1">
    <location>
        <begin position="38"/>
        <end position="54"/>
    </location>
</feature>
<protein>
    <recommendedName>
        <fullName evidence="4">Peptidase M48 domain-containing protein</fullName>
    </recommendedName>
</protein>
<dbReference type="EMBL" id="BMNH01000003">
    <property type="protein sequence ID" value="GGO64697.1"/>
    <property type="molecule type" value="Genomic_DNA"/>
</dbReference>
<evidence type="ECO:0008006" key="4">
    <source>
        <dbReference type="Google" id="ProtNLM"/>
    </source>
</evidence>
<accession>A0A917YS51</accession>
<organism evidence="2 3">
    <name type="scientific">Nonomuraea cavernae</name>
    <dbReference type="NCBI Taxonomy" id="2045107"/>
    <lineage>
        <taxon>Bacteria</taxon>
        <taxon>Bacillati</taxon>
        <taxon>Actinomycetota</taxon>
        <taxon>Actinomycetes</taxon>
        <taxon>Streptosporangiales</taxon>
        <taxon>Streptosporangiaceae</taxon>
        <taxon>Nonomuraea</taxon>
    </lineage>
</organism>
<dbReference type="Proteomes" id="UP000646523">
    <property type="component" value="Unassembled WGS sequence"/>
</dbReference>
<feature type="transmembrane region" description="Helical" evidence="1">
    <location>
        <begin position="7"/>
        <end position="32"/>
    </location>
</feature>
<keyword evidence="1" id="KW-0472">Membrane</keyword>
<dbReference type="AlphaFoldDB" id="A0A917YS51"/>
<sequence>MEMILRSAALLVSLVVHAFTLAFIVMGCWIIYVNSDFLFAWMAGLVFVGIGVLLRPRPRRLPADAESVARSSAPELYRVAERVARVVGVEPPATVALRDLTIASEYLRVGRGSQVLVIGLPLWLVLSAKQRVVLLAATYAEAHDDKLIIDGALSTLAVWRESLLKGGGAPGRAEAHTQIGATFGMHGTPPGTYEGMGAIGQVLGKVLGLPVLLLEWTLIRLVRGGRSSAARQELARAHRIATDAELTELAELVRNNRFLAPVQAAALRGASVSEIRQSALASAEALASCTNDRNATPNLLTSDASARIDDELRGHYACAIKGFGLIS</sequence>
<keyword evidence="3" id="KW-1185">Reference proteome</keyword>
<evidence type="ECO:0000256" key="1">
    <source>
        <dbReference type="SAM" id="Phobius"/>
    </source>
</evidence>
<keyword evidence="1" id="KW-1133">Transmembrane helix</keyword>
<keyword evidence="1" id="KW-0812">Transmembrane</keyword>
<name>A0A917YS51_9ACTN</name>
<comment type="caution">
    <text evidence="2">The sequence shown here is derived from an EMBL/GenBank/DDBJ whole genome shotgun (WGS) entry which is preliminary data.</text>
</comment>
<reference evidence="2" key="2">
    <citation type="submission" date="2020-09" db="EMBL/GenBank/DDBJ databases">
        <authorList>
            <person name="Sun Q."/>
            <person name="Zhou Y."/>
        </authorList>
    </citation>
    <scope>NUCLEOTIDE SEQUENCE</scope>
    <source>
        <strain evidence="2">CGMCC 4.7368</strain>
    </source>
</reference>